<sequence length="205" mass="22193">MIIVSDTEFGNDVADYMHCQEGISQLTLATALNYSWADSKASFVGIALSGGAPLKLEQLTTQLFRAGIPHACTVLNDHMLFCGPLVIPGRTACYACAAKRLLSLAETPRTAMMDLNLQRYHEQQPQNALRGYTPALVLMAGLRLKQYAQLPEDQFGKLTAVSFGSNRTASSSVVALHGCSCRENRHISQAQGTALLAEHLEGALR</sequence>
<dbReference type="RefSeq" id="WP_099782437.1">
    <property type="nucleotide sequence ID" value="NZ_NPKU01000013.1"/>
</dbReference>
<accession>A0A345INI7</accession>
<name>A0A345INI7_SERMA</name>
<dbReference type="EMBL" id="MH460878">
    <property type="protein sequence ID" value="AXH01409.1"/>
    <property type="molecule type" value="Genomic_DNA"/>
</dbReference>
<reference evidence="1" key="1">
    <citation type="submission" date="2018-06" db="EMBL/GenBank/DDBJ databases">
        <title>SME-4 producing Serratia marcescens from Argentina and comparison with genomes of other SME-producers.</title>
        <authorList>
            <person name="Dabos L."/>
            <person name="Patino Navarrete R."/>
            <person name="Naas T."/>
        </authorList>
    </citation>
    <scope>NUCLEOTIDE SEQUENCE</scope>
    <source>
        <strain evidence="1">163</strain>
    </source>
</reference>
<evidence type="ECO:0000313" key="1">
    <source>
        <dbReference type="EMBL" id="AXH01409.1"/>
    </source>
</evidence>
<organism evidence="1">
    <name type="scientific">Serratia marcescens</name>
    <dbReference type="NCBI Taxonomy" id="615"/>
    <lineage>
        <taxon>Bacteria</taxon>
        <taxon>Pseudomonadati</taxon>
        <taxon>Pseudomonadota</taxon>
        <taxon>Gammaproteobacteria</taxon>
        <taxon>Enterobacterales</taxon>
        <taxon>Yersiniaceae</taxon>
        <taxon>Serratia</taxon>
    </lineage>
</organism>
<proteinExistence type="predicted"/>
<protein>
    <submittedName>
        <fullName evidence="1">Uncharacterized protein</fullName>
    </submittedName>
</protein>
<dbReference type="AlphaFoldDB" id="A0A345INI7"/>
<dbReference type="Gene3D" id="3.40.50.720">
    <property type="entry name" value="NAD(P)-binding Rossmann-like Domain"/>
    <property type="match status" value="1"/>
</dbReference>